<name>A0AAE2S9B8_9BACT</name>
<dbReference type="InterPro" id="IPR057342">
    <property type="entry name" value="DEXDc_RapA"/>
</dbReference>
<dbReference type="PROSITE" id="PS51192">
    <property type="entry name" value="HELICASE_ATP_BIND_1"/>
    <property type="match status" value="1"/>
</dbReference>
<proteinExistence type="inferred from homology"/>
<dbReference type="GO" id="GO:0004386">
    <property type="term" value="F:helicase activity"/>
    <property type="evidence" value="ECO:0007669"/>
    <property type="project" value="UniProtKB-KW"/>
</dbReference>
<keyword evidence="5" id="KW-0805">Transcription regulation</keyword>
<dbReference type="InterPro" id="IPR014001">
    <property type="entry name" value="Helicase_ATP-bd"/>
</dbReference>
<dbReference type="Pfam" id="PF18339">
    <property type="entry name" value="Tudor_1_RapA"/>
    <property type="match status" value="1"/>
</dbReference>
<dbReference type="CDD" id="cd18793">
    <property type="entry name" value="SF2_C_SNF"/>
    <property type="match status" value="1"/>
</dbReference>
<evidence type="ECO:0000256" key="4">
    <source>
        <dbReference type="ARBA" id="ARBA00022840"/>
    </source>
</evidence>
<evidence type="ECO:0000256" key="3">
    <source>
        <dbReference type="ARBA" id="ARBA00022806"/>
    </source>
</evidence>
<dbReference type="EMBL" id="JAENIG010000001">
    <property type="protein sequence ID" value="MBK1853388.1"/>
    <property type="molecule type" value="Genomic_DNA"/>
</dbReference>
<dbReference type="SUPFAM" id="SSF52540">
    <property type="entry name" value="P-loop containing nucleoside triphosphate hydrolases"/>
    <property type="match status" value="2"/>
</dbReference>
<feature type="domain" description="Helicase C-terminal" evidence="10">
    <location>
        <begin position="437"/>
        <end position="600"/>
    </location>
</feature>
<keyword evidence="3 11" id="KW-0347">Helicase</keyword>
<evidence type="ECO:0000259" key="10">
    <source>
        <dbReference type="PROSITE" id="PS51194"/>
    </source>
</evidence>
<dbReference type="InterPro" id="IPR040765">
    <property type="entry name" value="Tudor_1_RapA"/>
</dbReference>
<evidence type="ECO:0000256" key="7">
    <source>
        <dbReference type="ARBA" id="ARBA00023159"/>
    </source>
</evidence>
<keyword evidence="1" id="KW-0547">Nucleotide-binding</keyword>
<dbReference type="Pfam" id="PF12137">
    <property type="entry name" value="RapA_C"/>
    <property type="match status" value="1"/>
</dbReference>
<keyword evidence="8" id="KW-0804">Transcription</keyword>
<accession>A0AAE2S9B8</accession>
<dbReference type="PANTHER" id="PTHR45766">
    <property type="entry name" value="DNA ANNEALING HELICASE AND ENDONUCLEASE ZRANB3 FAMILY MEMBER"/>
    <property type="match status" value="1"/>
</dbReference>
<gene>
    <name evidence="11" type="ORF">JIN83_00300</name>
</gene>
<dbReference type="PROSITE" id="PS51194">
    <property type="entry name" value="HELICASE_CTER"/>
    <property type="match status" value="1"/>
</dbReference>
<dbReference type="AlphaFoldDB" id="A0AAE2S9B8"/>
<dbReference type="InterPro" id="IPR027417">
    <property type="entry name" value="P-loop_NTPase"/>
</dbReference>
<dbReference type="InterPro" id="IPR023949">
    <property type="entry name" value="Helicase_RapA"/>
</dbReference>
<evidence type="ECO:0000256" key="8">
    <source>
        <dbReference type="ARBA" id="ARBA00023163"/>
    </source>
</evidence>
<dbReference type="Gene3D" id="3.40.50.300">
    <property type="entry name" value="P-loop containing nucleotide triphosphate hydrolases"/>
    <property type="match status" value="1"/>
</dbReference>
<dbReference type="InterPro" id="IPR022737">
    <property type="entry name" value="RapA_C"/>
</dbReference>
<evidence type="ECO:0000256" key="2">
    <source>
        <dbReference type="ARBA" id="ARBA00022801"/>
    </source>
</evidence>
<feature type="domain" description="Helicase ATP-binding" evidence="9">
    <location>
        <begin position="161"/>
        <end position="331"/>
    </location>
</feature>
<dbReference type="CDD" id="cd18011">
    <property type="entry name" value="DEXDc_RapA"/>
    <property type="match status" value="1"/>
</dbReference>
<dbReference type="InterPro" id="IPR049730">
    <property type="entry name" value="SNF2/RAD54-like_C"/>
</dbReference>
<dbReference type="InterPro" id="IPR000330">
    <property type="entry name" value="SNF2_N"/>
</dbReference>
<dbReference type="SMART" id="SM00490">
    <property type="entry name" value="HELICc"/>
    <property type="match status" value="1"/>
</dbReference>
<keyword evidence="7" id="KW-0010">Activator</keyword>
<dbReference type="Pfam" id="PF18337">
    <property type="entry name" value="Tudor_RapA"/>
    <property type="match status" value="1"/>
</dbReference>
<evidence type="ECO:0000313" key="11">
    <source>
        <dbReference type="EMBL" id="MBK1853388.1"/>
    </source>
</evidence>
<keyword evidence="4" id="KW-0067">ATP-binding</keyword>
<dbReference type="SMART" id="SM00487">
    <property type="entry name" value="DEXDc"/>
    <property type="match status" value="1"/>
</dbReference>
<dbReference type="InterPro" id="IPR001650">
    <property type="entry name" value="Helicase_C-like"/>
</dbReference>
<keyword evidence="6" id="KW-0238">DNA-binding</keyword>
<dbReference type="GO" id="GO:0005524">
    <property type="term" value="F:ATP binding"/>
    <property type="evidence" value="ECO:0007669"/>
    <property type="project" value="UniProtKB-KW"/>
</dbReference>
<sequence>MQTISDIAPGQRWISETEPELGFGIMLKVEFKRVELVFPAVSEQRVYALDSAPLRRVILKPGEELETHDGDTLEIDDVIEREKLLIYVCGEREIEEAQLADTMSFSRPEDRLLAGRVDDLHTYDLRVDALQRQCEVMKSPVRGFVGGRVDLIPHQMSIAGEVSSRLAPRVLLADEVGLGKTIEACLIMHRLHLTGRADRVLILVPEPLLHQWFVELLRRFNLLFSLFDEERCQSLEGEGENPFLDSQLVLCSVNFLADNPNRSQQVIEAGWDMLIVDEAHHLEWSEQEASPAYQMVDSLARRTESLLLLTATPRQLGAEGHFARLRLLDPERYVDLQKFQEEAEQYEAVAEAVGRLQAGEPLSAEDRALFTAQSERVHDHCLALDGGDESAREPLIRELLDAFGTGRVMFRNTRTALQGFPERKVNLVEIEQDHMQWLVGLLQSLGEEKVLLICRTRELAEEISERLQEIINIKCGHFHEGMTLLQRDRSAAYFAEPDGARILICSEIGSEGRNFQFAHHLVLFDLPEDPELLEQRIGRLDRIGQSETINIHVPYEKGTRGEFLARWYHEGLDAFEHSLHGATEILKELGGVPESCDDLDAFIATSKLAREKVSQQLQRGYDRLLELNSSRPGKAAEAIDQISSMDDSQISESFLLRLWDHFGLHVEELVDRSYLLLPGHLITDAFPALPDDGLNVTFDRTRALSREDCAFMSWDHPVARTALDLLLTSEAGNASFGVWEGAPHKGILVETYAVVECVAPAKLHSDRFLPVTPIRVQVDHSGADRSDDARVDGKTLRVGNLHKLLDQEKFRRKMLPMMLGKSRDIATLKMKDIVAAAVAESDAKLGVEIDRLVALGEINDHVSEEEIAALRVQRDALHQAISKSRLRLDSVRIIFCQP</sequence>
<dbReference type="Gene3D" id="2.30.30.140">
    <property type="match status" value="1"/>
</dbReference>
<evidence type="ECO:0000256" key="6">
    <source>
        <dbReference type="ARBA" id="ARBA00023125"/>
    </source>
</evidence>
<dbReference type="PANTHER" id="PTHR45766:SF6">
    <property type="entry name" value="SWI_SNF-RELATED MATRIX-ASSOCIATED ACTIN-DEPENDENT REGULATOR OF CHROMATIN SUBFAMILY A-LIKE PROTEIN 1"/>
    <property type="match status" value="1"/>
</dbReference>
<dbReference type="GO" id="GO:0003677">
    <property type="term" value="F:DNA binding"/>
    <property type="evidence" value="ECO:0007669"/>
    <property type="project" value="UniProtKB-KW"/>
</dbReference>
<evidence type="ECO:0000259" key="9">
    <source>
        <dbReference type="PROSITE" id="PS51192"/>
    </source>
</evidence>
<dbReference type="Gene3D" id="3.30.360.80">
    <property type="match status" value="1"/>
</dbReference>
<dbReference type="GO" id="GO:0006355">
    <property type="term" value="P:regulation of DNA-templated transcription"/>
    <property type="evidence" value="ECO:0007669"/>
    <property type="project" value="InterPro"/>
</dbReference>
<keyword evidence="12" id="KW-1185">Reference proteome</keyword>
<dbReference type="RefSeq" id="WP_309487987.1">
    <property type="nucleotide sequence ID" value="NZ_JAENIG010000001.1"/>
</dbReference>
<dbReference type="Gene3D" id="6.10.140.1500">
    <property type="match status" value="1"/>
</dbReference>
<comment type="caution">
    <text evidence="11">The sequence shown here is derived from an EMBL/GenBank/DDBJ whole genome shotgun (WGS) entry which is preliminary data.</text>
</comment>
<dbReference type="Gene3D" id="2.30.30.930">
    <property type="match status" value="1"/>
</dbReference>
<evidence type="ECO:0000313" key="12">
    <source>
        <dbReference type="Proteomes" id="UP000634206"/>
    </source>
</evidence>
<dbReference type="Proteomes" id="UP000634206">
    <property type="component" value="Unassembled WGS sequence"/>
</dbReference>
<evidence type="ECO:0000256" key="1">
    <source>
        <dbReference type="ARBA" id="ARBA00022741"/>
    </source>
</evidence>
<evidence type="ECO:0000256" key="5">
    <source>
        <dbReference type="ARBA" id="ARBA00023015"/>
    </source>
</evidence>
<dbReference type="Pfam" id="PF00176">
    <property type="entry name" value="SNF2-rel_dom"/>
    <property type="match status" value="1"/>
</dbReference>
<dbReference type="InterPro" id="IPR040766">
    <property type="entry name" value="Tudor_2_RapA"/>
</dbReference>
<dbReference type="Gene3D" id="3.40.50.10810">
    <property type="entry name" value="Tandem AAA-ATPase domain"/>
    <property type="match status" value="1"/>
</dbReference>
<protein>
    <submittedName>
        <fullName evidence="11">DEAD/DEAH box helicase family protein</fullName>
    </submittedName>
</protein>
<reference evidence="11" key="1">
    <citation type="submission" date="2021-01" db="EMBL/GenBank/DDBJ databases">
        <title>Modified the classification status of verrucomicrobia.</title>
        <authorList>
            <person name="Feng X."/>
        </authorList>
    </citation>
    <scope>NUCLEOTIDE SEQUENCE</scope>
    <source>
        <strain evidence="11">5K15</strain>
    </source>
</reference>
<dbReference type="GO" id="GO:0016817">
    <property type="term" value="F:hydrolase activity, acting on acid anhydrides"/>
    <property type="evidence" value="ECO:0007669"/>
    <property type="project" value="InterPro"/>
</dbReference>
<keyword evidence="2" id="KW-0378">Hydrolase</keyword>
<organism evidence="11 12">
    <name type="scientific">Oceaniferula flava</name>
    <dbReference type="NCBI Taxonomy" id="2800421"/>
    <lineage>
        <taxon>Bacteria</taxon>
        <taxon>Pseudomonadati</taxon>
        <taxon>Verrucomicrobiota</taxon>
        <taxon>Verrucomicrobiia</taxon>
        <taxon>Verrucomicrobiales</taxon>
        <taxon>Verrucomicrobiaceae</taxon>
        <taxon>Oceaniferula</taxon>
    </lineage>
</organism>
<dbReference type="HAMAP" id="MF_01821">
    <property type="entry name" value="Helicase_RapA"/>
    <property type="match status" value="1"/>
</dbReference>
<dbReference type="InterPro" id="IPR038718">
    <property type="entry name" value="SNF2-like_sf"/>
</dbReference>